<name>A0AAN8TWY0_SOLBU</name>
<dbReference type="EMBL" id="JBANQN010000002">
    <property type="protein sequence ID" value="KAK6796143.1"/>
    <property type="molecule type" value="Genomic_DNA"/>
</dbReference>
<accession>A0AAN8TWY0</accession>
<proteinExistence type="predicted"/>
<keyword evidence="2" id="KW-1185">Reference proteome</keyword>
<comment type="caution">
    <text evidence="1">The sequence shown here is derived from an EMBL/GenBank/DDBJ whole genome shotgun (WGS) entry which is preliminary data.</text>
</comment>
<dbReference type="Proteomes" id="UP001371456">
    <property type="component" value="Unassembled WGS sequence"/>
</dbReference>
<gene>
    <name evidence="1" type="ORF">RDI58_003844</name>
</gene>
<protein>
    <submittedName>
        <fullName evidence="1">Uncharacterized protein</fullName>
    </submittedName>
</protein>
<dbReference type="AlphaFoldDB" id="A0AAN8TWY0"/>
<sequence length="36" mass="4246">MNTLKEYEHTSGQLINKEKSHFIIPDNTFQNIIDII</sequence>
<organism evidence="1 2">
    <name type="scientific">Solanum bulbocastanum</name>
    <name type="common">Wild potato</name>
    <dbReference type="NCBI Taxonomy" id="147425"/>
    <lineage>
        <taxon>Eukaryota</taxon>
        <taxon>Viridiplantae</taxon>
        <taxon>Streptophyta</taxon>
        <taxon>Embryophyta</taxon>
        <taxon>Tracheophyta</taxon>
        <taxon>Spermatophyta</taxon>
        <taxon>Magnoliopsida</taxon>
        <taxon>eudicotyledons</taxon>
        <taxon>Gunneridae</taxon>
        <taxon>Pentapetalae</taxon>
        <taxon>asterids</taxon>
        <taxon>lamiids</taxon>
        <taxon>Solanales</taxon>
        <taxon>Solanaceae</taxon>
        <taxon>Solanoideae</taxon>
        <taxon>Solaneae</taxon>
        <taxon>Solanum</taxon>
    </lineage>
</organism>
<reference evidence="1 2" key="1">
    <citation type="submission" date="2024-02" db="EMBL/GenBank/DDBJ databases">
        <title>de novo genome assembly of Solanum bulbocastanum strain 11H21.</title>
        <authorList>
            <person name="Hosaka A.J."/>
        </authorList>
    </citation>
    <scope>NUCLEOTIDE SEQUENCE [LARGE SCALE GENOMIC DNA]</scope>
    <source>
        <tissue evidence="1">Young leaves</tissue>
    </source>
</reference>
<evidence type="ECO:0000313" key="1">
    <source>
        <dbReference type="EMBL" id="KAK6796143.1"/>
    </source>
</evidence>
<evidence type="ECO:0000313" key="2">
    <source>
        <dbReference type="Proteomes" id="UP001371456"/>
    </source>
</evidence>